<dbReference type="Pfam" id="PF02321">
    <property type="entry name" value="OEP"/>
    <property type="match status" value="2"/>
</dbReference>
<organism evidence="3 4">
    <name type="scientific">Thermosulfurimonas dismutans</name>
    <dbReference type="NCBI Taxonomy" id="999894"/>
    <lineage>
        <taxon>Bacteria</taxon>
        <taxon>Pseudomonadati</taxon>
        <taxon>Thermodesulfobacteriota</taxon>
        <taxon>Thermodesulfobacteria</taxon>
        <taxon>Thermodesulfobacteriales</taxon>
        <taxon>Thermodesulfobacteriaceae</taxon>
        <taxon>Thermosulfurimonas</taxon>
    </lineage>
</organism>
<gene>
    <name evidence="3" type="ORF">TDIS_0701</name>
</gene>
<evidence type="ECO:0000313" key="3">
    <source>
        <dbReference type="EMBL" id="OAQ21480.1"/>
    </source>
</evidence>
<name>A0A179D5V0_9BACT</name>
<reference evidence="3 4" key="1">
    <citation type="submission" date="2016-04" db="EMBL/GenBank/DDBJ databases">
        <title>Genome analysis of Thermosulfurimonas dismutans, the first thermophilic sulfur-disproportionating bacterium of the phylum Thermodesulfobacteria.</title>
        <authorList>
            <person name="Mardanov A.V."/>
            <person name="Beletsky A.V."/>
            <person name="Kadnikov V.V."/>
            <person name="Slobodkin A.I."/>
            <person name="Ravin N.V."/>
        </authorList>
    </citation>
    <scope>NUCLEOTIDE SEQUENCE [LARGE SCALE GENOMIC DNA]</scope>
    <source>
        <strain evidence="3 4">S95</strain>
    </source>
</reference>
<accession>A0A179D5V0</accession>
<dbReference type="AlphaFoldDB" id="A0A179D5V0"/>
<proteinExistence type="inferred from homology"/>
<evidence type="ECO:0000256" key="1">
    <source>
        <dbReference type="ARBA" id="ARBA00007613"/>
    </source>
</evidence>
<comment type="caution">
    <text evidence="3">The sequence shown here is derived from an EMBL/GenBank/DDBJ whole genome shotgun (WGS) entry which is preliminary data.</text>
</comment>
<dbReference type="RefSeq" id="WP_068669337.1">
    <property type="nucleotide sequence ID" value="NZ_LWLG01000002.1"/>
</dbReference>
<comment type="similarity">
    <text evidence="1">Belongs to the outer membrane factor (OMF) (TC 1.B.17) family.</text>
</comment>
<evidence type="ECO:0000256" key="2">
    <source>
        <dbReference type="SAM" id="SignalP"/>
    </source>
</evidence>
<feature type="chain" id="PRO_5008100238" description="Heavy metal RND efflux outer membrane protein, CzcC family" evidence="2">
    <location>
        <begin position="24"/>
        <end position="417"/>
    </location>
</feature>
<dbReference type="SUPFAM" id="SSF56954">
    <property type="entry name" value="Outer membrane efflux proteins (OEP)"/>
    <property type="match status" value="1"/>
</dbReference>
<dbReference type="PATRIC" id="fig|999894.6.peg.699"/>
<dbReference type="Gene3D" id="1.20.1600.10">
    <property type="entry name" value="Outer membrane efflux proteins (OEP)"/>
    <property type="match status" value="1"/>
</dbReference>
<dbReference type="InterPro" id="IPR003423">
    <property type="entry name" value="OMP_efflux"/>
</dbReference>
<dbReference type="PANTHER" id="PTHR30203">
    <property type="entry name" value="OUTER MEMBRANE CATION EFFLUX PROTEIN"/>
    <property type="match status" value="1"/>
</dbReference>
<dbReference type="Proteomes" id="UP000078390">
    <property type="component" value="Unassembled WGS sequence"/>
</dbReference>
<dbReference type="OrthoDB" id="9791261at2"/>
<feature type="signal peptide" evidence="2">
    <location>
        <begin position="1"/>
        <end position="23"/>
    </location>
</feature>
<keyword evidence="2" id="KW-0732">Signal</keyword>
<protein>
    <recommendedName>
        <fullName evidence="5">Heavy metal RND efflux outer membrane protein, CzcC family</fullName>
    </recommendedName>
</protein>
<keyword evidence="4" id="KW-1185">Reference proteome</keyword>
<sequence length="417" mass="48124">MKSRILISIIALFFVLTAFESQGQTNKKEVSFEEVFSKVINRHPLLKTFEEKRKAVRFRAYQAGLLPNPELDLSVEDVFGSGDFGGSKSSETTLIFSQTVPLFGKTKKRRETVLFQEKVIACDEALTKLELFRQTARIFTEALYAQKKVKLYRELALLSERLVAVAEAKLQAGKIPETEKIRAEIVASETEMRLANARREYQTALRQLANLWGETKPVEFSLRGELLKIYLSPRKIKTGVEKHPALLRLKNEISQLEKRLELAKAEALPDVTLSAGVRWYNESDERAYLFGIAVPLPVFNRNKGEIEALAREITEIRLKIKSQKLSLERDLEAVLGRLRMVLKEIRTLEDSLLPRAEEIYRRNLEGYRYGKMEFLRVLDAQRTLFELHLGLLEAYQRYHLLRAEALYLVGRPEKNFF</sequence>
<dbReference type="InterPro" id="IPR010131">
    <property type="entry name" value="MdtP/NodT-like"/>
</dbReference>
<evidence type="ECO:0008006" key="5">
    <source>
        <dbReference type="Google" id="ProtNLM"/>
    </source>
</evidence>
<evidence type="ECO:0000313" key="4">
    <source>
        <dbReference type="Proteomes" id="UP000078390"/>
    </source>
</evidence>
<dbReference type="EMBL" id="LWLG01000002">
    <property type="protein sequence ID" value="OAQ21480.1"/>
    <property type="molecule type" value="Genomic_DNA"/>
</dbReference>
<dbReference type="GO" id="GO:0015562">
    <property type="term" value="F:efflux transmembrane transporter activity"/>
    <property type="evidence" value="ECO:0007669"/>
    <property type="project" value="InterPro"/>
</dbReference>
<dbReference type="PANTHER" id="PTHR30203:SF24">
    <property type="entry name" value="BLR4935 PROTEIN"/>
    <property type="match status" value="1"/>
</dbReference>
<dbReference type="STRING" id="999894.TDIS_0701"/>